<feature type="region of interest" description="Disordered" evidence="6">
    <location>
        <begin position="389"/>
        <end position="422"/>
    </location>
</feature>
<keyword evidence="3" id="KW-0804">Transcription</keyword>
<dbReference type="InterPro" id="IPR001766">
    <property type="entry name" value="Fork_head_dom"/>
</dbReference>
<reference evidence="8" key="1">
    <citation type="submission" date="2016-04" db="EMBL/GenBank/DDBJ databases">
        <authorList>
            <person name="Nguyen H.D."/>
            <person name="Samba Siva P."/>
            <person name="Cullis J."/>
            <person name="Levesque C.A."/>
            <person name="Hambleton S."/>
        </authorList>
    </citation>
    <scope>NUCLEOTIDE SEQUENCE</scope>
    <source>
        <strain evidence="8">DAOMC 236426</strain>
    </source>
</reference>
<keyword evidence="1" id="KW-0805">Transcription regulation</keyword>
<feature type="region of interest" description="Disordered" evidence="6">
    <location>
        <begin position="1275"/>
        <end position="1314"/>
    </location>
</feature>
<evidence type="ECO:0000256" key="3">
    <source>
        <dbReference type="ARBA" id="ARBA00023163"/>
    </source>
</evidence>
<dbReference type="GO" id="GO:0005634">
    <property type="term" value="C:nucleus"/>
    <property type="evidence" value="ECO:0007669"/>
    <property type="project" value="UniProtKB-SubCell"/>
</dbReference>
<evidence type="ECO:0000256" key="2">
    <source>
        <dbReference type="ARBA" id="ARBA00023125"/>
    </source>
</evidence>
<dbReference type="Proteomes" id="UP000077684">
    <property type="component" value="Unassembled WGS sequence"/>
</dbReference>
<feature type="compositionally biased region" description="Low complexity" evidence="6">
    <location>
        <begin position="1041"/>
        <end position="1050"/>
    </location>
</feature>
<evidence type="ECO:0000256" key="4">
    <source>
        <dbReference type="ARBA" id="ARBA00023242"/>
    </source>
</evidence>
<keyword evidence="9" id="KW-1185">Reference proteome</keyword>
<feature type="compositionally biased region" description="Low complexity" evidence="6">
    <location>
        <begin position="1097"/>
        <end position="1131"/>
    </location>
</feature>
<dbReference type="InterPro" id="IPR036388">
    <property type="entry name" value="WH-like_DNA-bd_sf"/>
</dbReference>
<gene>
    <name evidence="8" type="ORF">A4X06_0g5477</name>
</gene>
<feature type="region of interest" description="Disordered" evidence="6">
    <location>
        <begin position="319"/>
        <end position="353"/>
    </location>
</feature>
<feature type="compositionally biased region" description="Low complexity" evidence="6">
    <location>
        <begin position="1285"/>
        <end position="1304"/>
    </location>
</feature>
<feature type="DNA-binding region" description="Fork-head" evidence="5">
    <location>
        <begin position="629"/>
        <end position="707"/>
    </location>
</feature>
<evidence type="ECO:0000313" key="9">
    <source>
        <dbReference type="Proteomes" id="UP000077684"/>
    </source>
</evidence>
<dbReference type="GO" id="GO:0000978">
    <property type="term" value="F:RNA polymerase II cis-regulatory region sequence-specific DNA binding"/>
    <property type="evidence" value="ECO:0007669"/>
    <property type="project" value="TreeGrafter"/>
</dbReference>
<protein>
    <recommendedName>
        <fullName evidence="7">Fork-head domain-containing protein</fullName>
    </recommendedName>
</protein>
<dbReference type="InterPro" id="IPR030456">
    <property type="entry name" value="TF_fork_head_CS_2"/>
</dbReference>
<dbReference type="SUPFAM" id="SSF46785">
    <property type="entry name" value="Winged helix' DNA-binding domain"/>
    <property type="match status" value="1"/>
</dbReference>
<dbReference type="GO" id="GO:0000981">
    <property type="term" value="F:DNA-binding transcription factor activity, RNA polymerase II-specific"/>
    <property type="evidence" value="ECO:0007669"/>
    <property type="project" value="TreeGrafter"/>
</dbReference>
<comment type="subcellular location">
    <subcellularLocation>
        <location evidence="5">Nucleus</location>
    </subcellularLocation>
</comment>
<dbReference type="CDD" id="cd00059">
    <property type="entry name" value="FH_FOX"/>
    <property type="match status" value="1"/>
</dbReference>
<feature type="domain" description="Fork-head" evidence="7">
    <location>
        <begin position="629"/>
        <end position="707"/>
    </location>
</feature>
<feature type="region of interest" description="Disordered" evidence="6">
    <location>
        <begin position="255"/>
        <end position="289"/>
    </location>
</feature>
<dbReference type="PANTHER" id="PTHR46078:SF2">
    <property type="entry name" value="FORK-HEAD DOMAIN-CONTAINING PROTEIN"/>
    <property type="match status" value="1"/>
</dbReference>
<feature type="region of interest" description="Disordered" evidence="6">
    <location>
        <begin position="224"/>
        <end position="243"/>
    </location>
</feature>
<dbReference type="InterPro" id="IPR045912">
    <property type="entry name" value="FOXJ2/3-like"/>
</dbReference>
<dbReference type="InterPro" id="IPR036390">
    <property type="entry name" value="WH_DNA-bd_sf"/>
</dbReference>
<dbReference type="SMART" id="SM00339">
    <property type="entry name" value="FH"/>
    <property type="match status" value="1"/>
</dbReference>
<evidence type="ECO:0000256" key="1">
    <source>
        <dbReference type="ARBA" id="ARBA00023015"/>
    </source>
</evidence>
<organism evidence="8 9">
    <name type="scientific">Tilletia controversa</name>
    <name type="common">dwarf bunt fungus</name>
    <dbReference type="NCBI Taxonomy" id="13291"/>
    <lineage>
        <taxon>Eukaryota</taxon>
        <taxon>Fungi</taxon>
        <taxon>Dikarya</taxon>
        <taxon>Basidiomycota</taxon>
        <taxon>Ustilaginomycotina</taxon>
        <taxon>Exobasidiomycetes</taxon>
        <taxon>Tilletiales</taxon>
        <taxon>Tilletiaceae</taxon>
        <taxon>Tilletia</taxon>
    </lineage>
</organism>
<dbReference type="PROSITE" id="PS50039">
    <property type="entry name" value="FORK_HEAD_3"/>
    <property type="match status" value="1"/>
</dbReference>
<feature type="compositionally biased region" description="Basic and acidic residues" evidence="6">
    <location>
        <begin position="798"/>
        <end position="809"/>
    </location>
</feature>
<feature type="region of interest" description="Disordered" evidence="6">
    <location>
        <begin position="489"/>
        <end position="533"/>
    </location>
</feature>
<feature type="compositionally biased region" description="Low complexity" evidence="6">
    <location>
        <begin position="1238"/>
        <end position="1253"/>
    </location>
</feature>
<dbReference type="PANTHER" id="PTHR46078">
    <property type="entry name" value="FORKHEAD BOX PROTEIN J2 FAMILY MEMBER"/>
    <property type="match status" value="1"/>
</dbReference>
<feature type="compositionally biased region" description="Polar residues" evidence="6">
    <location>
        <begin position="389"/>
        <end position="409"/>
    </location>
</feature>
<feature type="region of interest" description="Disordered" evidence="6">
    <location>
        <begin position="437"/>
        <end position="465"/>
    </location>
</feature>
<feature type="compositionally biased region" description="Low complexity" evidence="6">
    <location>
        <begin position="493"/>
        <end position="502"/>
    </location>
</feature>
<evidence type="ECO:0000256" key="6">
    <source>
        <dbReference type="SAM" id="MobiDB-lite"/>
    </source>
</evidence>
<feature type="region of interest" description="Disordered" evidence="6">
    <location>
        <begin position="179"/>
        <end position="208"/>
    </location>
</feature>
<evidence type="ECO:0000259" key="7">
    <source>
        <dbReference type="PROSITE" id="PS50039"/>
    </source>
</evidence>
<feature type="compositionally biased region" description="Acidic residues" evidence="6">
    <location>
        <begin position="748"/>
        <end position="767"/>
    </location>
</feature>
<dbReference type="PROSITE" id="PS00658">
    <property type="entry name" value="FORK_HEAD_2"/>
    <property type="match status" value="1"/>
</dbReference>
<evidence type="ECO:0000313" key="8">
    <source>
        <dbReference type="EMBL" id="KAE8245702.1"/>
    </source>
</evidence>
<name>A0A8X7MQI8_9BASI</name>
<feature type="region of interest" description="Disordered" evidence="6">
    <location>
        <begin position="1039"/>
        <end position="1058"/>
    </location>
</feature>
<feature type="compositionally biased region" description="Acidic residues" evidence="6">
    <location>
        <begin position="1305"/>
        <end position="1314"/>
    </location>
</feature>
<feature type="region of interest" description="Disordered" evidence="6">
    <location>
        <begin position="1082"/>
        <end position="1169"/>
    </location>
</feature>
<feature type="region of interest" description="Disordered" evidence="6">
    <location>
        <begin position="1203"/>
        <end position="1253"/>
    </location>
</feature>
<dbReference type="Gene3D" id="1.10.10.10">
    <property type="entry name" value="Winged helix-like DNA-binding domain superfamily/Winged helix DNA-binding domain"/>
    <property type="match status" value="1"/>
</dbReference>
<comment type="caution">
    <text evidence="8">The sequence shown here is derived from an EMBL/GenBank/DDBJ whole genome shotgun (WGS) entry which is preliminary data.</text>
</comment>
<sequence length="1314" mass="137625">MAADTNDNDRITVAHLAQSALTSEFTWSDAVLLSPAEDPRHQETQRQAQPGEQHGIAVRADDQHQSLHSAFDLQATSPFHRYGTIAHNQIDAGPSGSTTGRRLDGHSSPPVPSSSPLYDPLSYDSFLELRFPESNPFESEPTTLSIPVAQHPARALGATTTITTREAIESLRSLADLEAPYSSPTPTAPQQHGSAAPDSHSCRGPSTSRQHCFAPSLWEWTDMDSSSSAMENRQPFEGDADEECISPASQHQPLNLDMALSSSPPKSQTYAASAETSAVPQSSAQATARTNRCIPSMVALAPRVYTGVSQNLQRPVTMNQASTSLERSSSGSSSSLSGQQTQAQSSWNLSAMPPPRMYASSEAVQPKDGYAAWHMGQARLAAGVSAASPTVESAQGSPDSASLSSTAQRGSGGGSAVPETKVSPSGLVASAAITPSSTIPLNEGTRPWNPSATTLGRMMPSSSSSSSLLALTPFEVMGSQLRDLDEEFSQSDAAATATATAMAGGGEKPYMPPSPTHIGAGATLPGGEEGMTPSDEQIRYMAAVGTGREEQSTGEAVGKMLRKSSMVDEARSSAQHKSSKGMLSKVDLTKGSANHHPRAKASTNRPESMYESAQAALEDMVGYHQPKVKPTQPYPNLIRLTLLTSATGKLCLSELYEAMADNFPWFKTQGMGWKNSIRHNLSINSSFLRIDRSGKDDKSKGSLWFVDTQVEPASVRPPKTTPSGRGGIRAPRSKLVSAAEAELKRENEDDDEDHSELDQDAEGETDSEQGGAGEPTGGHRITDAGQDDSQMAETATDVADKVAVKHEDPEAGNLASFSSQQAGPSSIRMQDTGSTGARRTSYSLMATHQKKTPTRGQLGMSTAAATDPKPRTRSGAQKRCREDSSQGSSQGRGHGHEHARPPIPPSPHFIVVPHTIATGPATAPVMDSRSSTRGHQVEMHSPFMPMQMDSSPAPSGSSLPRLIPFGMMGAPVTAPIAMGVASESSYLFGSTSPLPFMTGPFTTTATLPRFWEASRCPACGRWRAECICHMSAFQQGALMGQQQQQQPQQQELPSPAFCSYPMPLQHSQSVPRGMATAFPATPARRHHPYTHPGAGFGTSANGSASTSSGNSGPLQYSSSSSSSASPYGNLAEGSARSVPLSIGQPYRTAESQMPPPPPLPSPERGAVRDGNLSLSSSVAAGSSQSGTGYPGSSLTSLWYPSSSPWATTPQDGAGQIPAGGVPESPSENAKRSKMARQSASSSSSSSSSLPPLSIGALVDTVSAEDTAARDLLALRTGSGGADPMSAGSVGVADDDAAPGTGTAVGEDEQAEMSS</sequence>
<proteinExistence type="predicted"/>
<dbReference type="EMBL" id="LWDE02000678">
    <property type="protein sequence ID" value="KAE8245702.1"/>
    <property type="molecule type" value="Genomic_DNA"/>
</dbReference>
<feature type="region of interest" description="Disordered" evidence="6">
    <location>
        <begin position="709"/>
        <end position="907"/>
    </location>
</feature>
<keyword evidence="2 5" id="KW-0238">DNA-binding</keyword>
<dbReference type="PRINTS" id="PR00053">
    <property type="entry name" value="FORKHEAD"/>
</dbReference>
<dbReference type="Pfam" id="PF00250">
    <property type="entry name" value="Forkhead"/>
    <property type="match status" value="1"/>
</dbReference>
<accession>A0A8X7MQI8</accession>
<feature type="compositionally biased region" description="Polar residues" evidence="6">
    <location>
        <begin position="815"/>
        <end position="846"/>
    </location>
</feature>
<feature type="compositionally biased region" description="Low complexity" evidence="6">
    <location>
        <begin position="321"/>
        <end position="346"/>
    </location>
</feature>
<reference evidence="8" key="2">
    <citation type="journal article" date="2019" name="IMA Fungus">
        <title>Genome sequencing and comparison of five Tilletia species to identify candidate genes for the detection of regulated species infecting wheat.</title>
        <authorList>
            <person name="Nguyen H.D.T."/>
            <person name="Sultana T."/>
            <person name="Kesanakurti P."/>
            <person name="Hambleton S."/>
        </authorList>
    </citation>
    <scope>NUCLEOTIDE SEQUENCE</scope>
    <source>
        <strain evidence="8">DAOMC 236426</strain>
    </source>
</reference>
<evidence type="ECO:0000256" key="5">
    <source>
        <dbReference type="PROSITE-ProRule" id="PRU00089"/>
    </source>
</evidence>
<feature type="region of interest" description="Disordered" evidence="6">
    <location>
        <begin position="87"/>
        <end position="117"/>
    </location>
</feature>
<feature type="compositionally biased region" description="Polar residues" evidence="6">
    <location>
        <begin position="182"/>
        <end position="193"/>
    </location>
</feature>
<feature type="compositionally biased region" description="Polar residues" evidence="6">
    <location>
        <begin position="260"/>
        <end position="289"/>
    </location>
</feature>
<keyword evidence="4 5" id="KW-0539">Nucleus</keyword>